<dbReference type="RefSeq" id="WP_263594016.1">
    <property type="nucleotide sequence ID" value="NZ_CP107020.1"/>
</dbReference>
<keyword evidence="3 5" id="KW-0687">Ribonucleoprotein</keyword>
<dbReference type="EMBL" id="CP107020">
    <property type="protein sequence ID" value="UYG16803.1"/>
    <property type="molecule type" value="Genomic_DNA"/>
</dbReference>
<reference evidence="7" key="1">
    <citation type="submission" date="2022-10" db="EMBL/GenBank/DDBJ databases">
        <title>Whole-Genome Sequencing of Brachybacterium huguangmaarense BRM-3, Isolated from Betula schmidtii.</title>
        <authorList>
            <person name="Haam D."/>
        </authorList>
    </citation>
    <scope>NUCLEOTIDE SEQUENCE</scope>
    <source>
        <strain evidence="7">BRM-3</strain>
    </source>
</reference>
<evidence type="ECO:0000256" key="5">
    <source>
        <dbReference type="HAMAP-Rule" id="MF_00251"/>
    </source>
</evidence>
<dbReference type="NCBIfam" id="TIGR01022">
    <property type="entry name" value="rpmJ_bact"/>
    <property type="match status" value="1"/>
</dbReference>
<accession>A0ABY6G0U2</accession>
<dbReference type="InterPro" id="IPR047621">
    <property type="entry name" value="Ribosomal_L36_bact"/>
</dbReference>
<organism evidence="7 8">
    <name type="scientific">Brachybacterium huguangmaarense</name>
    <dbReference type="NCBI Taxonomy" id="1652028"/>
    <lineage>
        <taxon>Bacteria</taxon>
        <taxon>Bacillati</taxon>
        <taxon>Actinomycetota</taxon>
        <taxon>Actinomycetes</taxon>
        <taxon>Micrococcales</taxon>
        <taxon>Dermabacteraceae</taxon>
        <taxon>Brachybacterium</taxon>
    </lineage>
</organism>
<proteinExistence type="inferred from homology"/>
<dbReference type="InterPro" id="IPR035977">
    <property type="entry name" value="Ribosomal_bL36_sp"/>
</dbReference>
<protein>
    <recommendedName>
        <fullName evidence="4 5">Large ribosomal subunit protein bL36</fullName>
    </recommendedName>
</protein>
<dbReference type="PANTHER" id="PTHR47781:SF1">
    <property type="entry name" value="LARGE RIBOSOMAL SUBUNIT PROTEIN BL36B"/>
    <property type="match status" value="1"/>
</dbReference>
<gene>
    <name evidence="7" type="primary">ykgO</name>
    <name evidence="5" type="synonym">rpmJ</name>
    <name evidence="7" type="ORF">BRM3_14570</name>
</gene>
<dbReference type="Pfam" id="PF00444">
    <property type="entry name" value="Ribosomal_L36"/>
    <property type="match status" value="1"/>
</dbReference>
<dbReference type="SUPFAM" id="SSF57840">
    <property type="entry name" value="Ribosomal protein L36"/>
    <property type="match status" value="1"/>
</dbReference>
<dbReference type="NCBIfam" id="NF002021">
    <property type="entry name" value="PRK00831.1"/>
    <property type="match status" value="1"/>
</dbReference>
<name>A0ABY6G0U2_9MICO</name>
<dbReference type="PANTHER" id="PTHR47781">
    <property type="entry name" value="50S RIBOSOMAL PROTEIN L36 2"/>
    <property type="match status" value="1"/>
</dbReference>
<evidence type="ECO:0000256" key="4">
    <source>
        <dbReference type="ARBA" id="ARBA00035186"/>
    </source>
</evidence>
<evidence type="ECO:0000256" key="6">
    <source>
        <dbReference type="RuleBase" id="RU000571"/>
    </source>
</evidence>
<sequence>MKVRASLRSLARKPGAQVVRRRGRVYVINKKNPRWNGRQKG</sequence>
<evidence type="ECO:0000256" key="2">
    <source>
        <dbReference type="ARBA" id="ARBA00022980"/>
    </source>
</evidence>
<evidence type="ECO:0000256" key="1">
    <source>
        <dbReference type="ARBA" id="ARBA00007645"/>
    </source>
</evidence>
<keyword evidence="2 5" id="KW-0689">Ribosomal protein</keyword>
<evidence type="ECO:0000313" key="8">
    <source>
        <dbReference type="Proteomes" id="UP001164305"/>
    </source>
</evidence>
<comment type="similarity">
    <text evidence="1 5 6">Belongs to the bacterial ribosomal protein bL36 family.</text>
</comment>
<keyword evidence="8" id="KW-1185">Reference proteome</keyword>
<dbReference type="HAMAP" id="MF_00251">
    <property type="entry name" value="Ribosomal_bL36"/>
    <property type="match status" value="1"/>
</dbReference>
<dbReference type="Proteomes" id="UP001164305">
    <property type="component" value="Chromosome"/>
</dbReference>
<dbReference type="GO" id="GO:0005840">
    <property type="term" value="C:ribosome"/>
    <property type="evidence" value="ECO:0007669"/>
    <property type="project" value="UniProtKB-KW"/>
</dbReference>
<evidence type="ECO:0000313" key="7">
    <source>
        <dbReference type="EMBL" id="UYG16803.1"/>
    </source>
</evidence>
<evidence type="ECO:0000256" key="3">
    <source>
        <dbReference type="ARBA" id="ARBA00023274"/>
    </source>
</evidence>
<dbReference type="InterPro" id="IPR000473">
    <property type="entry name" value="Ribosomal_bL36"/>
</dbReference>